<dbReference type="Pfam" id="PF13858">
    <property type="entry name" value="DUF4199"/>
    <property type="match status" value="1"/>
</dbReference>
<evidence type="ECO:0000313" key="2">
    <source>
        <dbReference type="EMBL" id="NBG67296.1"/>
    </source>
</evidence>
<accession>A0A6N9NKS5</accession>
<reference evidence="2 3" key="1">
    <citation type="submission" date="2019-12" db="EMBL/GenBank/DDBJ databases">
        <authorList>
            <person name="Zhao J."/>
        </authorList>
    </citation>
    <scope>NUCLEOTIDE SEQUENCE [LARGE SCALE GENOMIC DNA]</scope>
    <source>
        <strain evidence="2 3">S-15</strain>
    </source>
</reference>
<protein>
    <submittedName>
        <fullName evidence="2">DUF4199 family protein</fullName>
    </submittedName>
</protein>
<dbReference type="EMBL" id="WWNE01000018">
    <property type="protein sequence ID" value="NBG67296.1"/>
    <property type="molecule type" value="Genomic_DNA"/>
</dbReference>
<comment type="caution">
    <text evidence="2">The sequence shown here is derived from an EMBL/GenBank/DDBJ whole genome shotgun (WGS) entry which is preliminary data.</text>
</comment>
<dbReference type="AlphaFoldDB" id="A0A6N9NKS5"/>
<keyword evidence="1" id="KW-1133">Transmembrane helix</keyword>
<sequence>MEQKPPMFKSAMNYGAIIGLVLVGISLVSFLMADYENKLLQYVSYVVMIGGLFWAIKSYRDNECGGLIAYGSVLGFGTLVSLFFGILTAFFMYVYLKFVDDTMIQYVLEESQRQMEAKGMSDEEIEMGLEYSKMFTSAGFIGIMALLGNVFFGFIISLILGFILKKEDETFN</sequence>
<feature type="transmembrane region" description="Helical" evidence="1">
    <location>
        <begin position="39"/>
        <end position="56"/>
    </location>
</feature>
<evidence type="ECO:0000313" key="3">
    <source>
        <dbReference type="Proteomes" id="UP000470771"/>
    </source>
</evidence>
<feature type="transmembrane region" description="Helical" evidence="1">
    <location>
        <begin position="138"/>
        <end position="164"/>
    </location>
</feature>
<evidence type="ECO:0000256" key="1">
    <source>
        <dbReference type="SAM" id="Phobius"/>
    </source>
</evidence>
<gene>
    <name evidence="2" type="ORF">GQN54_14305</name>
</gene>
<keyword evidence="1" id="KW-0812">Transmembrane</keyword>
<feature type="transmembrane region" description="Helical" evidence="1">
    <location>
        <begin position="12"/>
        <end position="33"/>
    </location>
</feature>
<feature type="transmembrane region" description="Helical" evidence="1">
    <location>
        <begin position="68"/>
        <end position="96"/>
    </location>
</feature>
<dbReference type="RefSeq" id="WP_160634248.1">
    <property type="nucleotide sequence ID" value="NZ_WWNE01000018.1"/>
</dbReference>
<organism evidence="2 3">
    <name type="scientific">Acidiluteibacter ferrifornacis</name>
    <dbReference type="NCBI Taxonomy" id="2692424"/>
    <lineage>
        <taxon>Bacteria</taxon>
        <taxon>Pseudomonadati</taxon>
        <taxon>Bacteroidota</taxon>
        <taxon>Flavobacteriia</taxon>
        <taxon>Flavobacteriales</taxon>
        <taxon>Cryomorphaceae</taxon>
        <taxon>Acidiluteibacter</taxon>
    </lineage>
</organism>
<keyword evidence="1" id="KW-0472">Membrane</keyword>
<keyword evidence="3" id="KW-1185">Reference proteome</keyword>
<dbReference type="Proteomes" id="UP000470771">
    <property type="component" value="Unassembled WGS sequence"/>
</dbReference>
<name>A0A6N9NKS5_9FLAO</name>
<proteinExistence type="predicted"/>
<dbReference type="InterPro" id="IPR025250">
    <property type="entry name" value="DUF4199"/>
</dbReference>